<dbReference type="Gene3D" id="1.10.287.630">
    <property type="entry name" value="Helix hairpin bin"/>
    <property type="match status" value="1"/>
</dbReference>
<dbReference type="PANTHER" id="PTHR45689">
    <property type="entry name" value="I[[H]] CHANNEL, ISOFORM E"/>
    <property type="match status" value="1"/>
</dbReference>
<dbReference type="InParanoid" id="G0QQD4"/>
<dbReference type="PROSITE" id="PS50042">
    <property type="entry name" value="CNMP_BINDING_3"/>
    <property type="match status" value="1"/>
</dbReference>
<dbReference type="InterPro" id="IPR051413">
    <property type="entry name" value="K/Na_HCN_channel"/>
</dbReference>
<feature type="transmembrane region" description="Helical" evidence="1">
    <location>
        <begin position="143"/>
        <end position="164"/>
    </location>
</feature>
<dbReference type="SUPFAM" id="SSF51206">
    <property type="entry name" value="cAMP-binding domain-like"/>
    <property type="match status" value="1"/>
</dbReference>
<accession>G0QQD4</accession>
<feature type="transmembrane region" description="Helical" evidence="1">
    <location>
        <begin position="195"/>
        <end position="214"/>
    </location>
</feature>
<dbReference type="PANTHER" id="PTHR45689:SF5">
    <property type="entry name" value="I[[H]] CHANNEL, ISOFORM E"/>
    <property type="match status" value="1"/>
</dbReference>
<feature type="non-terminal residue" evidence="3">
    <location>
        <position position="1"/>
    </location>
</feature>
<feature type="transmembrane region" description="Helical" evidence="1">
    <location>
        <begin position="221"/>
        <end position="244"/>
    </location>
</feature>
<dbReference type="Gene3D" id="2.60.120.10">
    <property type="entry name" value="Jelly Rolls"/>
    <property type="match status" value="1"/>
</dbReference>
<name>G0QQD4_ICHMU</name>
<dbReference type="RefSeq" id="XP_004036555.1">
    <property type="nucleotide sequence ID" value="XM_004036507.1"/>
</dbReference>
<evidence type="ECO:0000313" key="4">
    <source>
        <dbReference type="Proteomes" id="UP000008983"/>
    </source>
</evidence>
<dbReference type="GeneID" id="14908732"/>
<feature type="transmembrane region" description="Helical" evidence="1">
    <location>
        <begin position="49"/>
        <end position="68"/>
    </location>
</feature>
<dbReference type="Pfam" id="PF07885">
    <property type="entry name" value="Ion_trans_2"/>
    <property type="match status" value="1"/>
</dbReference>
<dbReference type="Proteomes" id="UP000008983">
    <property type="component" value="Unassembled WGS sequence"/>
</dbReference>
<sequence>IFLYFPLQTTLFSYGIYCNYVIFSSSFSLFLLLLLSIQIFQTFQTKKSLILVLLYCFWTFQLVQTLIFTKKVYLQKIENRQQNNFLKKPFLRYSQCFSFNFIFYYLLIFNPPIFFKLIRVSIITHQIEERFNLKPKTINIIELIKLFLTVIIVAHLFGSIWIFVGQFEEQTLGVSSWLTKQEIISSQWYIKYIKAYYFATVTMITVGYGDIGPVNEIEMMLCVFTMLITCGVFAYSVNCIGMILTDFNSREKEIKDNLFVINNYMQTKNVKPSLQYQIKQYLEYYWKEMQHQNTEKEEKIIDQLSDSLKEKLLIEANKIVLSDCQIFSNNFTDQIVNSTVKIIKELRVNPGEVLCLEGTQDNCAIYFIQKGEVEIYIDSLYNSSLSKNVHLKKLKKGDNFGCVSFFTGNLRSHSIKAVDFCTLLMIKRQDFIDLLLKESREDYEMFCAIKDNILINKNYEQLFTECFSCQQKFLQGPFNR</sequence>
<dbReference type="InterPro" id="IPR000595">
    <property type="entry name" value="cNMP-bd_dom"/>
</dbReference>
<dbReference type="OrthoDB" id="433309at2759"/>
<dbReference type="InterPro" id="IPR013099">
    <property type="entry name" value="K_chnl_dom"/>
</dbReference>
<feature type="transmembrane region" description="Helical" evidence="1">
    <location>
        <begin position="12"/>
        <end position="37"/>
    </location>
</feature>
<dbReference type="Gene3D" id="1.10.287.70">
    <property type="match status" value="1"/>
</dbReference>
<dbReference type="SUPFAM" id="SSF81324">
    <property type="entry name" value="Voltage-gated potassium channels"/>
    <property type="match status" value="1"/>
</dbReference>
<dbReference type="GO" id="GO:0003254">
    <property type="term" value="P:regulation of membrane depolarization"/>
    <property type="evidence" value="ECO:0007669"/>
    <property type="project" value="TreeGrafter"/>
</dbReference>
<dbReference type="AlphaFoldDB" id="G0QQD4"/>
<evidence type="ECO:0000313" key="3">
    <source>
        <dbReference type="EMBL" id="EGR32569.1"/>
    </source>
</evidence>
<keyword evidence="1" id="KW-0472">Membrane</keyword>
<dbReference type="OMA" id="WIAEPIM"/>
<keyword evidence="1" id="KW-0812">Transmembrane</keyword>
<dbReference type="EMBL" id="GL983621">
    <property type="protein sequence ID" value="EGR32569.1"/>
    <property type="molecule type" value="Genomic_DNA"/>
</dbReference>
<dbReference type="STRING" id="857967.G0QQD4"/>
<dbReference type="Pfam" id="PF00027">
    <property type="entry name" value="cNMP_binding"/>
    <property type="match status" value="1"/>
</dbReference>
<reference evidence="3 4" key="1">
    <citation type="submission" date="2011-07" db="EMBL/GenBank/DDBJ databases">
        <authorList>
            <person name="Coyne R."/>
            <person name="Brami D."/>
            <person name="Johnson J."/>
            <person name="Hostetler J."/>
            <person name="Hannick L."/>
            <person name="Clark T."/>
            <person name="Cassidy-Hanley D."/>
            <person name="Inman J."/>
        </authorList>
    </citation>
    <scope>NUCLEOTIDE SEQUENCE [LARGE SCALE GENOMIC DNA]</scope>
    <source>
        <strain evidence="3 4">G5</strain>
    </source>
</reference>
<feature type="domain" description="Cyclic nucleotide-binding" evidence="2">
    <location>
        <begin position="365"/>
        <end position="435"/>
    </location>
</feature>
<dbReference type="CDD" id="cd00038">
    <property type="entry name" value="CAP_ED"/>
    <property type="match status" value="1"/>
</dbReference>
<keyword evidence="1" id="KW-1133">Transmembrane helix</keyword>
<dbReference type="SMART" id="SM00100">
    <property type="entry name" value="cNMP"/>
    <property type="match status" value="1"/>
</dbReference>
<organism evidence="3 4">
    <name type="scientific">Ichthyophthirius multifiliis</name>
    <name type="common">White spot disease agent</name>
    <name type="synonym">Ich</name>
    <dbReference type="NCBI Taxonomy" id="5932"/>
    <lineage>
        <taxon>Eukaryota</taxon>
        <taxon>Sar</taxon>
        <taxon>Alveolata</taxon>
        <taxon>Ciliophora</taxon>
        <taxon>Intramacronucleata</taxon>
        <taxon>Oligohymenophorea</taxon>
        <taxon>Hymenostomatida</taxon>
        <taxon>Ophryoglenina</taxon>
        <taxon>Ichthyophthirius</taxon>
    </lineage>
</organism>
<keyword evidence="4" id="KW-1185">Reference proteome</keyword>
<protein>
    <recommendedName>
        <fullName evidence="2">Cyclic nucleotide-binding domain-containing protein</fullName>
    </recommendedName>
</protein>
<proteinExistence type="predicted"/>
<dbReference type="GO" id="GO:0035725">
    <property type="term" value="P:sodium ion transmembrane transport"/>
    <property type="evidence" value="ECO:0007669"/>
    <property type="project" value="TreeGrafter"/>
</dbReference>
<dbReference type="InterPro" id="IPR014710">
    <property type="entry name" value="RmlC-like_jellyroll"/>
</dbReference>
<dbReference type="eggNOG" id="KOG0500">
    <property type="taxonomic scope" value="Eukaryota"/>
</dbReference>
<feature type="transmembrane region" description="Helical" evidence="1">
    <location>
        <begin position="102"/>
        <end position="122"/>
    </location>
</feature>
<evidence type="ECO:0000259" key="2">
    <source>
        <dbReference type="PROSITE" id="PS50042"/>
    </source>
</evidence>
<dbReference type="GO" id="GO:0098855">
    <property type="term" value="C:HCN channel complex"/>
    <property type="evidence" value="ECO:0007669"/>
    <property type="project" value="TreeGrafter"/>
</dbReference>
<gene>
    <name evidence="3" type="ORF">IMG5_077350</name>
</gene>
<evidence type="ECO:0000256" key="1">
    <source>
        <dbReference type="SAM" id="Phobius"/>
    </source>
</evidence>
<dbReference type="GO" id="GO:0005249">
    <property type="term" value="F:voltage-gated potassium channel activity"/>
    <property type="evidence" value="ECO:0007669"/>
    <property type="project" value="TreeGrafter"/>
</dbReference>
<dbReference type="InterPro" id="IPR018490">
    <property type="entry name" value="cNMP-bd_dom_sf"/>
</dbReference>